<reference evidence="10 11" key="1">
    <citation type="submission" date="2020-08" db="EMBL/GenBank/DDBJ databases">
        <title>Sphingobacterium sp. DN00404 isolated from aquaculture water.</title>
        <authorList>
            <person name="Zhang M."/>
        </authorList>
    </citation>
    <scope>NUCLEOTIDE SEQUENCE [LARGE SCALE GENOMIC DNA]</scope>
    <source>
        <strain evidence="10 11">KCTC 42746</strain>
    </source>
</reference>
<feature type="domain" description="TonB-dependent receptor plug" evidence="9">
    <location>
        <begin position="50"/>
        <end position="154"/>
    </location>
</feature>
<evidence type="ECO:0000259" key="9">
    <source>
        <dbReference type="Pfam" id="PF07715"/>
    </source>
</evidence>
<dbReference type="InterPro" id="IPR037066">
    <property type="entry name" value="Plug_dom_sf"/>
</dbReference>
<keyword evidence="11" id="KW-1185">Reference proteome</keyword>
<evidence type="ECO:0000256" key="4">
    <source>
        <dbReference type="ARBA" id="ARBA00022692"/>
    </source>
</evidence>
<feature type="signal peptide" evidence="8">
    <location>
        <begin position="1"/>
        <end position="28"/>
    </location>
</feature>
<dbReference type="PROSITE" id="PS52016">
    <property type="entry name" value="TONB_DEPENDENT_REC_3"/>
    <property type="match status" value="1"/>
</dbReference>
<keyword evidence="8" id="KW-0732">Signal</keyword>
<sequence length="937" mass="105266">MIFPFKRHNLGFRILLVGCCSLPLFLLAQGTEPPADSLVHVAYGVQNSDAVTGSLSHVSGFTLRKTHTASLSNALIGRLPGVTITQNGGAPGFDDPSFMIRGRHTTGNNGHLIMLDGLQINSLSHISPDEIESVTALKDAAALALYGMKGANGVLLVTTKRGEISDKVKITFNARYGSQQATQLPKFAGSYDYARLYNEALANDGFSRLYTQTQLEGYRAGTDPYPYLYPDVNWYEEVLQKNAPIQDYSLTFRGGNETAKYFVMLGYMDNQGLYANTDQERNANIGFQAMNFRANVDLNVTRNLTAQIGLGGNIQDRKFPPVSTEALWKNMATYAPNLYPVRTPEGTVTGSANFPNNPIGDVLERGYQSRHDRNVQANFKLTQKLDFITKGLDVFGAALFDNLFQNRYDKTRNYAYFEPIYTQSTSGMDSVYFLQRGLDTDLTVQTGNDYENSRLLFQAGFNYLQTFGDHQYSGMLMYQQDQYTVLGNQSPFAMQALLGRFNYNFQQKYYFEAAFSYYGLENYPPGHRFGFFPALSAGWLVHKEEFWNQEALVDYLKIRASAGIVGNDKGASRFNYNQYWGVQNSQGYYFGPGQTWYNGLIQLGIANPEITWEKGRIYNVGADMRLFKNKLSLNVDFFHENRSDILVNMGNVTSALSGFTDGKMENRGRVINYGTEVEMNFNGQAGDVGYVVGGWFSFVRNQIKESYETPKKEAYSYREGRAVSQYFGLEAIGFFKDESDIFSSPLHTFSDVRPGDLKYRDQNSDGIIDVNDEIAIGRHSYPEISFALNAGATYKGFNLNFFLQGMANRSVYLNGYMFQPFANDANISDWAVNGHWTPETHASATFPRLTTEPNANNYRSSTFWVRNGNVLRLRNVELGYSIPTSLTRKIGMEQIRVYISGLNLFSWDALDVDVDPETLSVGYPVIKTYTAGLSVNF</sequence>
<keyword evidence="3 7" id="KW-1134">Transmembrane beta strand</keyword>
<feature type="chain" id="PRO_5046814867" evidence="8">
    <location>
        <begin position="29"/>
        <end position="937"/>
    </location>
</feature>
<organism evidence="10 11">
    <name type="scientific">Sphingobacterium chuzhouense</name>
    <dbReference type="NCBI Taxonomy" id="1742264"/>
    <lineage>
        <taxon>Bacteria</taxon>
        <taxon>Pseudomonadati</taxon>
        <taxon>Bacteroidota</taxon>
        <taxon>Sphingobacteriia</taxon>
        <taxon>Sphingobacteriales</taxon>
        <taxon>Sphingobacteriaceae</taxon>
        <taxon>Sphingobacterium</taxon>
    </lineage>
</organism>
<evidence type="ECO:0000256" key="6">
    <source>
        <dbReference type="ARBA" id="ARBA00023237"/>
    </source>
</evidence>
<keyword evidence="6 7" id="KW-0998">Cell outer membrane</keyword>
<keyword evidence="5 7" id="KW-0472">Membrane</keyword>
<dbReference type="NCBIfam" id="TIGR04056">
    <property type="entry name" value="OMP_RagA_SusC"/>
    <property type="match status" value="1"/>
</dbReference>
<evidence type="ECO:0000256" key="8">
    <source>
        <dbReference type="SAM" id="SignalP"/>
    </source>
</evidence>
<name>A0ABR7XUZ0_9SPHI</name>
<comment type="caution">
    <text evidence="10">The sequence shown here is derived from an EMBL/GenBank/DDBJ whole genome shotgun (WGS) entry which is preliminary data.</text>
</comment>
<gene>
    <name evidence="10" type="ORF">H8B21_14825</name>
</gene>
<dbReference type="NCBIfam" id="TIGR04057">
    <property type="entry name" value="SusC_RagA_signa"/>
    <property type="match status" value="1"/>
</dbReference>
<dbReference type="Pfam" id="PF07715">
    <property type="entry name" value="Plug"/>
    <property type="match status" value="1"/>
</dbReference>
<protein>
    <submittedName>
        <fullName evidence="10">SusC/RagA family TonB-linked outer membrane protein</fullName>
    </submittedName>
</protein>
<evidence type="ECO:0000313" key="11">
    <source>
        <dbReference type="Proteomes" id="UP000651112"/>
    </source>
</evidence>
<comment type="similarity">
    <text evidence="7">Belongs to the TonB-dependent receptor family.</text>
</comment>
<dbReference type="EMBL" id="JACNYL010000003">
    <property type="protein sequence ID" value="MBD1422848.1"/>
    <property type="molecule type" value="Genomic_DNA"/>
</dbReference>
<dbReference type="InterPro" id="IPR039426">
    <property type="entry name" value="TonB-dep_rcpt-like"/>
</dbReference>
<proteinExistence type="inferred from homology"/>
<dbReference type="InterPro" id="IPR036942">
    <property type="entry name" value="Beta-barrel_TonB_sf"/>
</dbReference>
<evidence type="ECO:0000256" key="5">
    <source>
        <dbReference type="ARBA" id="ARBA00023136"/>
    </source>
</evidence>
<dbReference type="Proteomes" id="UP000651112">
    <property type="component" value="Unassembled WGS sequence"/>
</dbReference>
<dbReference type="InterPro" id="IPR023996">
    <property type="entry name" value="TonB-dep_OMP_SusC/RagA"/>
</dbReference>
<comment type="subcellular location">
    <subcellularLocation>
        <location evidence="1 7">Cell outer membrane</location>
        <topology evidence="1 7">Multi-pass membrane protein</topology>
    </subcellularLocation>
</comment>
<accession>A0ABR7XUZ0</accession>
<evidence type="ECO:0000256" key="3">
    <source>
        <dbReference type="ARBA" id="ARBA00022452"/>
    </source>
</evidence>
<keyword evidence="4 7" id="KW-0812">Transmembrane</keyword>
<dbReference type="Gene3D" id="2.170.130.10">
    <property type="entry name" value="TonB-dependent receptor, plug domain"/>
    <property type="match status" value="1"/>
</dbReference>
<keyword evidence="2 7" id="KW-0813">Transport</keyword>
<evidence type="ECO:0000256" key="7">
    <source>
        <dbReference type="PROSITE-ProRule" id="PRU01360"/>
    </source>
</evidence>
<dbReference type="Gene3D" id="2.40.170.20">
    <property type="entry name" value="TonB-dependent receptor, beta-barrel domain"/>
    <property type="match status" value="1"/>
</dbReference>
<dbReference type="InterPro" id="IPR023997">
    <property type="entry name" value="TonB-dep_OMP_SusC/RagA_CS"/>
</dbReference>
<evidence type="ECO:0000313" key="10">
    <source>
        <dbReference type="EMBL" id="MBD1422848.1"/>
    </source>
</evidence>
<dbReference type="SUPFAM" id="SSF56935">
    <property type="entry name" value="Porins"/>
    <property type="match status" value="1"/>
</dbReference>
<dbReference type="RefSeq" id="WP_190314532.1">
    <property type="nucleotide sequence ID" value="NZ_JACNYL010000003.1"/>
</dbReference>
<dbReference type="InterPro" id="IPR012910">
    <property type="entry name" value="Plug_dom"/>
</dbReference>
<evidence type="ECO:0000256" key="2">
    <source>
        <dbReference type="ARBA" id="ARBA00022448"/>
    </source>
</evidence>
<evidence type="ECO:0000256" key="1">
    <source>
        <dbReference type="ARBA" id="ARBA00004571"/>
    </source>
</evidence>